<dbReference type="PATRIC" id="fig|942150.3.peg.1348"/>
<protein>
    <recommendedName>
        <fullName evidence="3">DUF1694 domain-containing protein</fullName>
    </recommendedName>
</protein>
<organism evidence="1 2">
    <name type="scientific">Lactiplantibacillus xiangfangensis</name>
    <dbReference type="NCBI Taxonomy" id="942150"/>
    <lineage>
        <taxon>Bacteria</taxon>
        <taxon>Bacillati</taxon>
        <taxon>Bacillota</taxon>
        <taxon>Bacilli</taxon>
        <taxon>Lactobacillales</taxon>
        <taxon>Lactobacillaceae</taxon>
        <taxon>Lactiplantibacillus</taxon>
    </lineage>
</organism>
<dbReference type="InterPro" id="IPR012543">
    <property type="entry name" value="DUF1694"/>
</dbReference>
<evidence type="ECO:0008006" key="3">
    <source>
        <dbReference type="Google" id="ProtNLM"/>
    </source>
</evidence>
<dbReference type="Pfam" id="PF07997">
    <property type="entry name" value="DUF1694"/>
    <property type="match status" value="1"/>
</dbReference>
<dbReference type="AlphaFoldDB" id="A0A0R2ML44"/>
<dbReference type="OrthoDB" id="95278at2"/>
<dbReference type="RefSeq" id="WP_057705425.1">
    <property type="nucleotide sequence ID" value="NZ_JQCL01000013.1"/>
</dbReference>
<dbReference type="PIRSF" id="PIRSF034303">
    <property type="entry name" value="DUF1694"/>
    <property type="match status" value="1"/>
</dbReference>
<gene>
    <name evidence="1" type="ORF">IV64_GL001309</name>
</gene>
<dbReference type="Proteomes" id="UP000051783">
    <property type="component" value="Unassembled WGS sequence"/>
</dbReference>
<comment type="caution">
    <text evidence="1">The sequence shown here is derived from an EMBL/GenBank/DDBJ whole genome shotgun (WGS) entry which is preliminary data.</text>
</comment>
<accession>A0A0R2ML44</accession>
<name>A0A0R2ML44_9LACO</name>
<proteinExistence type="predicted"/>
<dbReference type="InterPro" id="IPR029064">
    <property type="entry name" value="Ribosomal_eL30-like_sf"/>
</dbReference>
<keyword evidence="2" id="KW-1185">Reference proteome</keyword>
<dbReference type="EMBL" id="JQCL01000013">
    <property type="protein sequence ID" value="KRO14456.1"/>
    <property type="molecule type" value="Genomic_DNA"/>
</dbReference>
<evidence type="ECO:0000313" key="1">
    <source>
        <dbReference type="EMBL" id="KRO14456.1"/>
    </source>
</evidence>
<dbReference type="STRING" id="942150.IV64_GL001309"/>
<dbReference type="SUPFAM" id="SSF160515">
    <property type="entry name" value="YueI-like"/>
    <property type="match status" value="1"/>
</dbReference>
<reference evidence="1 2" key="1">
    <citation type="journal article" date="2015" name="Genome Announc.">
        <title>Expanding the biotechnology potential of lactobacilli through comparative genomics of 213 strains and associated genera.</title>
        <authorList>
            <person name="Sun Z."/>
            <person name="Harris H.M."/>
            <person name="McCann A."/>
            <person name="Guo C."/>
            <person name="Argimon S."/>
            <person name="Zhang W."/>
            <person name="Yang X."/>
            <person name="Jeffery I.B."/>
            <person name="Cooney J.C."/>
            <person name="Kagawa T.F."/>
            <person name="Liu W."/>
            <person name="Song Y."/>
            <person name="Salvetti E."/>
            <person name="Wrobel A."/>
            <person name="Rasinkangas P."/>
            <person name="Parkhill J."/>
            <person name="Rea M.C."/>
            <person name="O'Sullivan O."/>
            <person name="Ritari J."/>
            <person name="Douillard F.P."/>
            <person name="Paul Ross R."/>
            <person name="Yang R."/>
            <person name="Briner A.E."/>
            <person name="Felis G.E."/>
            <person name="de Vos W.M."/>
            <person name="Barrangou R."/>
            <person name="Klaenhammer T.R."/>
            <person name="Caufield P.W."/>
            <person name="Cui Y."/>
            <person name="Zhang H."/>
            <person name="O'Toole P.W."/>
        </authorList>
    </citation>
    <scope>NUCLEOTIDE SEQUENCE [LARGE SCALE GENOMIC DNA]</scope>
    <source>
        <strain evidence="1 2">LMG 26013</strain>
    </source>
</reference>
<dbReference type="Gene3D" id="3.30.1330.30">
    <property type="match status" value="1"/>
</dbReference>
<evidence type="ECO:0000313" key="2">
    <source>
        <dbReference type="Proteomes" id="UP000051783"/>
    </source>
</evidence>
<sequence>MSLSDEQMDKHLQSAMFGTPVLHPDEQHRNLGTFHERIDLGATFTQALTRDYSAAFQTEMTAHPDYQLLLHGLLDQDILNRYVRLANQQNIKFAIRNDLMYQHTPDSLAIALAAKTAITPDTINIDVRFPEIATPCKSTAAHELLIEKIHKHLERNRREFRERHHLAN</sequence>